<evidence type="ECO:0000259" key="10">
    <source>
        <dbReference type="Pfam" id="PF14905"/>
    </source>
</evidence>
<keyword evidence="4 7" id="KW-0812">Transmembrane</keyword>
<dbReference type="InterPro" id="IPR008969">
    <property type="entry name" value="CarboxyPept-like_regulatory"/>
</dbReference>
<dbReference type="Gene3D" id="2.40.170.20">
    <property type="entry name" value="TonB-dependent receptor, beta-barrel domain"/>
    <property type="match status" value="1"/>
</dbReference>
<keyword evidence="12" id="KW-1185">Reference proteome</keyword>
<evidence type="ECO:0000256" key="8">
    <source>
        <dbReference type="SAM" id="MobiDB-lite"/>
    </source>
</evidence>
<evidence type="ECO:0000313" key="12">
    <source>
        <dbReference type="Proteomes" id="UP000825258"/>
    </source>
</evidence>
<evidence type="ECO:0000259" key="9">
    <source>
        <dbReference type="Pfam" id="PF07715"/>
    </source>
</evidence>
<dbReference type="Gene3D" id="2.170.130.10">
    <property type="entry name" value="TonB-dependent receptor, plug domain"/>
    <property type="match status" value="1"/>
</dbReference>
<dbReference type="Pfam" id="PF07715">
    <property type="entry name" value="Plug"/>
    <property type="match status" value="1"/>
</dbReference>
<dbReference type="InterPro" id="IPR036942">
    <property type="entry name" value="Beta-barrel_TonB_sf"/>
</dbReference>
<organism evidence="11 12">
    <name type="scientific">Flavobacterium okayamense</name>
    <dbReference type="NCBI Taxonomy" id="2830782"/>
    <lineage>
        <taxon>Bacteria</taxon>
        <taxon>Pseudomonadati</taxon>
        <taxon>Bacteroidota</taxon>
        <taxon>Flavobacteriia</taxon>
        <taxon>Flavobacteriales</taxon>
        <taxon>Flavobacteriaceae</taxon>
        <taxon>Flavobacterium</taxon>
    </lineage>
</organism>
<dbReference type="EMBL" id="AP024749">
    <property type="protein sequence ID" value="BCY28426.1"/>
    <property type="molecule type" value="Genomic_DNA"/>
</dbReference>
<accession>A0ABM7S4G9</accession>
<gene>
    <name evidence="11" type="ORF">KK2020170_12940</name>
</gene>
<dbReference type="InterPro" id="IPR037066">
    <property type="entry name" value="Plug_dom_sf"/>
</dbReference>
<evidence type="ECO:0000256" key="4">
    <source>
        <dbReference type="ARBA" id="ARBA00022692"/>
    </source>
</evidence>
<feature type="domain" description="Outer membrane protein beta-barrel" evidence="10">
    <location>
        <begin position="663"/>
        <end position="761"/>
    </location>
</feature>
<dbReference type="NCBIfam" id="TIGR04056">
    <property type="entry name" value="OMP_RagA_SusC"/>
    <property type="match status" value="1"/>
</dbReference>
<dbReference type="InterPro" id="IPR012910">
    <property type="entry name" value="Plug_dom"/>
</dbReference>
<evidence type="ECO:0000256" key="6">
    <source>
        <dbReference type="ARBA" id="ARBA00023237"/>
    </source>
</evidence>
<evidence type="ECO:0000256" key="7">
    <source>
        <dbReference type="PROSITE-ProRule" id="PRU01360"/>
    </source>
</evidence>
<evidence type="ECO:0000256" key="1">
    <source>
        <dbReference type="ARBA" id="ARBA00004571"/>
    </source>
</evidence>
<proteinExistence type="inferred from homology"/>
<evidence type="ECO:0000313" key="11">
    <source>
        <dbReference type="EMBL" id="BCY28426.1"/>
    </source>
</evidence>
<comment type="similarity">
    <text evidence="7">Belongs to the TonB-dependent receptor family.</text>
</comment>
<keyword evidence="3 7" id="KW-1134">Transmembrane beta strand</keyword>
<dbReference type="Pfam" id="PF13715">
    <property type="entry name" value="CarbopepD_reg_2"/>
    <property type="match status" value="1"/>
</dbReference>
<keyword evidence="6 7" id="KW-0998">Cell outer membrane</keyword>
<feature type="domain" description="TonB-dependent receptor plug" evidence="9">
    <location>
        <begin position="98"/>
        <end position="205"/>
    </location>
</feature>
<evidence type="ECO:0000256" key="5">
    <source>
        <dbReference type="ARBA" id="ARBA00023136"/>
    </source>
</evidence>
<dbReference type="Pfam" id="PF14905">
    <property type="entry name" value="OMP_b-brl_3"/>
    <property type="match status" value="1"/>
</dbReference>
<dbReference type="InterPro" id="IPR041700">
    <property type="entry name" value="OMP_b-brl_3"/>
</dbReference>
<dbReference type="SUPFAM" id="SSF56935">
    <property type="entry name" value="Porins"/>
    <property type="match status" value="1"/>
</dbReference>
<feature type="compositionally biased region" description="Basic and acidic residues" evidence="8">
    <location>
        <begin position="971"/>
        <end position="981"/>
    </location>
</feature>
<feature type="region of interest" description="Disordered" evidence="8">
    <location>
        <begin position="971"/>
        <end position="991"/>
    </location>
</feature>
<comment type="subcellular location">
    <subcellularLocation>
        <location evidence="1 7">Cell outer membrane</location>
        <topology evidence="1 7">Multi-pass membrane protein</topology>
    </subcellularLocation>
</comment>
<dbReference type="SUPFAM" id="SSF49464">
    <property type="entry name" value="Carboxypeptidase regulatory domain-like"/>
    <property type="match status" value="1"/>
</dbReference>
<evidence type="ECO:0000256" key="3">
    <source>
        <dbReference type="ARBA" id="ARBA00022452"/>
    </source>
</evidence>
<sequence length="1011" mass="110499">MQFSFAQEKTVTGVVSDEIGPIAGANVVVKGTTRGTTTDFDGNFTISAAQGDVLVFSYVGYANAEVAITAASTYEVKMSATQLEEVVVTALGIKRKVDAVTSSNQVVKGEEITQAANPNVVQSLTGKVSGLTINTTNNGVNATTRIVLRGNRSISGNNQALVVIDNVISTAGTLQSLAPELIESTNILKGAQGAALYGEQGVNGVIIVTTKRGSKGDKLKVSLNSSVDFETISFIAQRQERYGQGWNGTHVSYENGGWGAEMDGVVRPVGLAQADGSYIMAPYSPIEDNIKEFFETGTVFQNGVSLSAGNVENGYFTLSANKQSTNFVVDGDNLVRNSFLFRAGKKFGKWTIDGNATYITQKAETTSSNLFTDLLQTATNIPIERFENSGQDGHWTSYYNNPYWLRDNVRNTNRSDQFRGIATLNYELNKNINFNYTAGITTVASNGLSYTNGFVDQLQVGGGNHTVVSSFDSSNSNSRSFYGDFMVNFDYKLTDKLRFAANIGNNMQDSYSQSTSVGGDNLTIPGLYNISNITGDPRRSNSFFRTRRMSLFANLDFALGKGDEYSEFLFLNLTARNDWDSRFKGFEKDNYFYPSVGLSFIPTKAFEGLKSDKFNYWKLALSGVRVGNASILGAYQSELAYFTASGYPFGDLNSFTPDTTPTNPELTPEFMTTLEATTSLGFFKDRLTLDASVFQTTTTDLITNQQLSAGTGLVSQLTNIGELTNKGFEIDLGFTPIKTDNWKWENRLSYYSAKTTVDKVSDQASEIPLVNFTGSGVGIFATEGEEFPLIKGIGYARDDQGRVLIDPVSGNPVRTDEYIVLGKSTPDYIINYNTSVEYKGFRLAAVMDYRTGHQFWAGTKDWLSWSGHLYESAINGRSGFIFPNSAIETSPGVYTANTSVVTGGNSYTSYLNYFSNEYRAVTENMVLDATAFKVRELSLSYSFNPELIKKTGLTSLRLGINARNPFIVLPKENRGYHDPEQSRSSGNDQGLAVTGQYPATRTFGFALNASF</sequence>
<dbReference type="PROSITE" id="PS52016">
    <property type="entry name" value="TONB_DEPENDENT_REC_3"/>
    <property type="match status" value="1"/>
</dbReference>
<dbReference type="Gene3D" id="2.60.40.1120">
    <property type="entry name" value="Carboxypeptidase-like, regulatory domain"/>
    <property type="match status" value="1"/>
</dbReference>
<protein>
    <submittedName>
        <fullName evidence="11">SusC/RagA family TonB-linked outer membrane protein</fullName>
    </submittedName>
</protein>
<reference evidence="11 12" key="1">
    <citation type="submission" date="2021-06" db="EMBL/GenBank/DDBJ databases">
        <title>Whole genome sequences of Flavobacterium sp. KK2020170 and assembly.</title>
        <authorList>
            <person name="Kitahara K."/>
            <person name="Miyoshi S."/>
            <person name="Uesaka K."/>
        </authorList>
    </citation>
    <scope>NUCLEOTIDE SEQUENCE [LARGE SCALE GENOMIC DNA]</scope>
    <source>
        <strain evidence="11 12">KK2020170</strain>
    </source>
</reference>
<keyword evidence="5 7" id="KW-0472">Membrane</keyword>
<dbReference type="InterPro" id="IPR023996">
    <property type="entry name" value="TonB-dep_OMP_SusC/RagA"/>
</dbReference>
<dbReference type="InterPro" id="IPR039426">
    <property type="entry name" value="TonB-dep_rcpt-like"/>
</dbReference>
<keyword evidence="2 7" id="KW-0813">Transport</keyword>
<dbReference type="Proteomes" id="UP000825258">
    <property type="component" value="Chromosome"/>
</dbReference>
<name>A0ABM7S4G9_9FLAO</name>
<evidence type="ECO:0000256" key="2">
    <source>
        <dbReference type="ARBA" id="ARBA00022448"/>
    </source>
</evidence>